<feature type="transmembrane region" description="Helical" evidence="1">
    <location>
        <begin position="53"/>
        <end position="73"/>
    </location>
</feature>
<dbReference type="InterPro" id="IPR002656">
    <property type="entry name" value="Acyl_transf_3_dom"/>
</dbReference>
<feature type="transmembrane region" description="Helical" evidence="1">
    <location>
        <begin position="79"/>
        <end position="99"/>
    </location>
</feature>
<keyword evidence="3" id="KW-0808">Transferase</keyword>
<keyword evidence="4" id="KW-1185">Reference proteome</keyword>
<proteinExistence type="predicted"/>
<comment type="caution">
    <text evidence="3">The sequence shown here is derived from an EMBL/GenBank/DDBJ whole genome shotgun (WGS) entry which is preliminary data.</text>
</comment>
<keyword evidence="1" id="KW-1133">Transmembrane helix</keyword>
<protein>
    <submittedName>
        <fullName evidence="3">Acyltransferase-like protein</fullName>
    </submittedName>
</protein>
<dbReference type="Pfam" id="PF01757">
    <property type="entry name" value="Acyl_transf_3"/>
    <property type="match status" value="1"/>
</dbReference>
<name>A0A2S4MGV0_9HYPH</name>
<evidence type="ECO:0000313" key="3">
    <source>
        <dbReference type="EMBL" id="POR53950.1"/>
    </source>
</evidence>
<organism evidence="3 4">
    <name type="scientific">Bosea psychrotolerans</name>
    <dbReference type="NCBI Taxonomy" id="1871628"/>
    <lineage>
        <taxon>Bacteria</taxon>
        <taxon>Pseudomonadati</taxon>
        <taxon>Pseudomonadota</taxon>
        <taxon>Alphaproteobacteria</taxon>
        <taxon>Hyphomicrobiales</taxon>
        <taxon>Boseaceae</taxon>
        <taxon>Bosea</taxon>
    </lineage>
</organism>
<keyword evidence="1" id="KW-0472">Membrane</keyword>
<reference evidence="3 4" key="1">
    <citation type="submission" date="2018-01" db="EMBL/GenBank/DDBJ databases">
        <title>Genomic Encyclopedia of Type Strains, Phase III (KMG-III): the genomes of soil and plant-associated and newly described type strains.</title>
        <authorList>
            <person name="Whitman W."/>
        </authorList>
    </citation>
    <scope>NUCLEOTIDE SEQUENCE [LARGE SCALE GENOMIC DNA]</scope>
    <source>
        <strain evidence="3 4">1131</strain>
    </source>
</reference>
<dbReference type="EMBL" id="PQFZ01000003">
    <property type="protein sequence ID" value="POR53950.1"/>
    <property type="molecule type" value="Genomic_DNA"/>
</dbReference>
<evidence type="ECO:0000256" key="1">
    <source>
        <dbReference type="SAM" id="Phobius"/>
    </source>
</evidence>
<dbReference type="Proteomes" id="UP000236919">
    <property type="component" value="Unassembled WGS sequence"/>
</dbReference>
<dbReference type="AlphaFoldDB" id="A0A2S4MGV0"/>
<evidence type="ECO:0000313" key="4">
    <source>
        <dbReference type="Proteomes" id="UP000236919"/>
    </source>
</evidence>
<feature type="transmembrane region" description="Helical" evidence="1">
    <location>
        <begin position="23"/>
        <end position="41"/>
    </location>
</feature>
<evidence type="ECO:0000259" key="2">
    <source>
        <dbReference type="Pfam" id="PF01757"/>
    </source>
</evidence>
<accession>A0A2S4MGV0</accession>
<sequence>MLLILFVLASSLAMEYGSRGIRYSVIAFMPYFWAGALLADFRIHRDGDQIDRALRRIWLVGWLGLAALIILGAPFGDALAQLSGQVICLGLIIRASFVGGTHFQRAMVSRWLAKVGVASYSIYLVHLQILQVVIELMVINFRQFPVFMLVSLCVIWGLAAVMAVSFLFYWLVERPWMVVALRVSPSSDTSDAGSPKEKTFFAH</sequence>
<keyword evidence="1" id="KW-0812">Transmembrane</keyword>
<dbReference type="GO" id="GO:0016747">
    <property type="term" value="F:acyltransferase activity, transferring groups other than amino-acyl groups"/>
    <property type="evidence" value="ECO:0007669"/>
    <property type="project" value="InterPro"/>
</dbReference>
<keyword evidence="3" id="KW-0012">Acyltransferase</keyword>
<gene>
    <name evidence="3" type="ORF">CYD53_10347</name>
</gene>
<feature type="transmembrane region" description="Helical" evidence="1">
    <location>
        <begin position="146"/>
        <end position="172"/>
    </location>
</feature>
<feature type="transmembrane region" description="Helical" evidence="1">
    <location>
        <begin position="111"/>
        <end position="134"/>
    </location>
</feature>
<feature type="domain" description="Acyltransferase 3" evidence="2">
    <location>
        <begin position="2"/>
        <end position="168"/>
    </location>
</feature>